<evidence type="ECO:0000256" key="5">
    <source>
        <dbReference type="SAM" id="MobiDB-lite"/>
    </source>
</evidence>
<feature type="domain" description="MRH" evidence="6">
    <location>
        <begin position="100"/>
        <end position="220"/>
    </location>
</feature>
<comment type="subcellular location">
    <subcellularLocation>
        <location evidence="1">Endoplasmic reticulum</location>
    </subcellularLocation>
</comment>
<sequence length="361" mass="39473">MRVVLCASTAYRALALPLDQAPAARDLKDPSGGAQYVISIDTAAAFAEEPPPHGQRVPMLDSQGRGFTCYLPHMQQNDTEREATLEASASPADLLESLSGKCFYRAEEWWNYEVCYKKHVKQFHTEGETTMDEYSLGSYDEAATDLNNVQETSGDSTGPSTYVSSQYSRGEACDLVNGHRSAEVIYSCAPPDALDQILSVKEVSTCSYLLHIATQHLCTHPGLNRAPSQTTKITCLRQKAHHHQSVGSQVGPDAMSHSSMAYEPSDCTAAQQDGVADPDGYTSSSQAHRAHETLLTDLNRAGQLEAFQSAIKAQTSMNSENDDDDFKVLPSARPPYRDWKHGSIRSLRTEPSNNAAAQLLR</sequence>
<dbReference type="GO" id="GO:0030968">
    <property type="term" value="P:endoplasmic reticulum unfolded protein response"/>
    <property type="evidence" value="ECO:0007669"/>
    <property type="project" value="InterPro"/>
</dbReference>
<dbReference type="Pfam" id="PF07915">
    <property type="entry name" value="PRKCSH"/>
    <property type="match status" value="1"/>
</dbReference>
<evidence type="ECO:0000256" key="3">
    <source>
        <dbReference type="ARBA" id="ARBA00022824"/>
    </source>
</evidence>
<dbReference type="EMBL" id="JALJOS010000001">
    <property type="protein sequence ID" value="KAK9844677.1"/>
    <property type="molecule type" value="Genomic_DNA"/>
</dbReference>
<dbReference type="GO" id="GO:0005788">
    <property type="term" value="C:endoplasmic reticulum lumen"/>
    <property type="evidence" value="ECO:0007669"/>
    <property type="project" value="TreeGrafter"/>
</dbReference>
<dbReference type="Proteomes" id="UP001438707">
    <property type="component" value="Unassembled WGS sequence"/>
</dbReference>
<keyword evidence="4" id="KW-1015">Disulfide bond</keyword>
<dbReference type="InterPro" id="IPR009011">
    <property type="entry name" value="Man6P_isomerase_rcpt-bd_dom_sf"/>
</dbReference>
<dbReference type="PANTHER" id="PTHR15414:SF0">
    <property type="entry name" value="ENDOPLASMIC RETICULUM LECTIN 1"/>
    <property type="match status" value="1"/>
</dbReference>
<dbReference type="InterPro" id="IPR044865">
    <property type="entry name" value="MRH_dom"/>
</dbReference>
<evidence type="ECO:0000256" key="1">
    <source>
        <dbReference type="ARBA" id="ARBA00004240"/>
    </source>
</evidence>
<evidence type="ECO:0000259" key="6">
    <source>
        <dbReference type="PROSITE" id="PS51914"/>
    </source>
</evidence>
<dbReference type="PANTHER" id="PTHR15414">
    <property type="entry name" value="OS-9-RELATED"/>
    <property type="match status" value="1"/>
</dbReference>
<name>A0AAW1SF87_9CHLO</name>
<evidence type="ECO:0000313" key="7">
    <source>
        <dbReference type="EMBL" id="KAK9844677.1"/>
    </source>
</evidence>
<protein>
    <recommendedName>
        <fullName evidence="6">MRH domain-containing protein</fullName>
    </recommendedName>
</protein>
<organism evidence="7 8">
    <name type="scientific">Apatococcus lobatus</name>
    <dbReference type="NCBI Taxonomy" id="904363"/>
    <lineage>
        <taxon>Eukaryota</taxon>
        <taxon>Viridiplantae</taxon>
        <taxon>Chlorophyta</taxon>
        <taxon>core chlorophytes</taxon>
        <taxon>Trebouxiophyceae</taxon>
        <taxon>Chlorellales</taxon>
        <taxon>Chlorellaceae</taxon>
        <taxon>Apatococcus</taxon>
    </lineage>
</organism>
<evidence type="ECO:0000313" key="8">
    <source>
        <dbReference type="Proteomes" id="UP001438707"/>
    </source>
</evidence>
<keyword evidence="3" id="KW-0256">Endoplasmic reticulum</keyword>
<dbReference type="InterPro" id="IPR012913">
    <property type="entry name" value="OS9-like_dom"/>
</dbReference>
<feature type="region of interest" description="Disordered" evidence="5">
    <location>
        <begin position="239"/>
        <end position="260"/>
    </location>
</feature>
<evidence type="ECO:0000256" key="2">
    <source>
        <dbReference type="ARBA" id="ARBA00022729"/>
    </source>
</evidence>
<keyword evidence="2" id="KW-0732">Signal</keyword>
<dbReference type="SUPFAM" id="SSF50911">
    <property type="entry name" value="Mannose 6-phosphate receptor domain"/>
    <property type="match status" value="1"/>
</dbReference>
<accession>A0AAW1SF87</accession>
<feature type="region of interest" description="Disordered" evidence="5">
    <location>
        <begin position="315"/>
        <end position="342"/>
    </location>
</feature>
<dbReference type="AlphaFoldDB" id="A0AAW1SF87"/>
<gene>
    <name evidence="7" type="ORF">WJX74_005414</name>
</gene>
<proteinExistence type="predicted"/>
<reference evidence="7 8" key="1">
    <citation type="journal article" date="2024" name="Nat. Commun.">
        <title>Phylogenomics reveals the evolutionary origins of lichenization in chlorophyte algae.</title>
        <authorList>
            <person name="Puginier C."/>
            <person name="Libourel C."/>
            <person name="Otte J."/>
            <person name="Skaloud P."/>
            <person name="Haon M."/>
            <person name="Grisel S."/>
            <person name="Petersen M."/>
            <person name="Berrin J.G."/>
            <person name="Delaux P.M."/>
            <person name="Dal Grande F."/>
            <person name="Keller J."/>
        </authorList>
    </citation>
    <scope>NUCLEOTIDE SEQUENCE [LARGE SCALE GENOMIC DNA]</scope>
    <source>
        <strain evidence="7 8">SAG 2145</strain>
    </source>
</reference>
<dbReference type="PROSITE" id="PS51914">
    <property type="entry name" value="MRH"/>
    <property type="match status" value="1"/>
</dbReference>
<evidence type="ECO:0000256" key="4">
    <source>
        <dbReference type="ARBA" id="ARBA00023157"/>
    </source>
</evidence>
<comment type="caution">
    <text evidence="7">The sequence shown here is derived from an EMBL/GenBank/DDBJ whole genome shotgun (WGS) entry which is preliminary data.</text>
</comment>
<dbReference type="Gene3D" id="2.70.130.10">
    <property type="entry name" value="Mannose-6-phosphate receptor binding domain"/>
    <property type="match status" value="1"/>
</dbReference>
<dbReference type="GO" id="GO:0030970">
    <property type="term" value="P:retrograde protein transport, ER to cytosol"/>
    <property type="evidence" value="ECO:0007669"/>
    <property type="project" value="TreeGrafter"/>
</dbReference>
<dbReference type="InterPro" id="IPR045149">
    <property type="entry name" value="OS-9-like"/>
</dbReference>
<keyword evidence="8" id="KW-1185">Reference proteome</keyword>